<comment type="subunit">
    <text evidence="12">Component of the mitochondrial contact site and cristae organizing system (MICOS) complex.</text>
</comment>
<feature type="coiled-coil region" evidence="13">
    <location>
        <begin position="282"/>
        <end position="324"/>
    </location>
</feature>
<dbReference type="PANTHER" id="PTHR15415">
    <property type="entry name" value="MITOFILIN"/>
    <property type="match status" value="1"/>
</dbReference>
<dbReference type="EMBL" id="ML004533">
    <property type="protein sequence ID" value="RKP28940.1"/>
    <property type="molecule type" value="Genomic_DNA"/>
</dbReference>
<evidence type="ECO:0000256" key="8">
    <source>
        <dbReference type="ARBA" id="ARBA00023054"/>
    </source>
</evidence>
<feature type="transmembrane region" description="Helical" evidence="12">
    <location>
        <begin position="69"/>
        <end position="88"/>
    </location>
</feature>
<dbReference type="OrthoDB" id="10261039at2759"/>
<evidence type="ECO:0000256" key="5">
    <source>
        <dbReference type="ARBA" id="ARBA00022792"/>
    </source>
</evidence>
<dbReference type="Proteomes" id="UP000268321">
    <property type="component" value="Unassembled WGS sequence"/>
</dbReference>
<accession>A0A4P9ZAW2</accession>
<protein>
    <recommendedName>
        <fullName evidence="3 12">MICOS complex subunit MIC60</fullName>
    </recommendedName>
    <alternativeName>
        <fullName evidence="12">Mitofilin</fullName>
    </alternativeName>
</protein>
<keyword evidence="8 13" id="KW-0175">Coiled coil</keyword>
<evidence type="ECO:0000256" key="9">
    <source>
        <dbReference type="ARBA" id="ARBA00023128"/>
    </source>
</evidence>
<dbReference type="PANTHER" id="PTHR15415:SF7">
    <property type="entry name" value="MICOS COMPLEX SUBUNIT MIC60"/>
    <property type="match status" value="1"/>
</dbReference>
<dbReference type="Pfam" id="PF09731">
    <property type="entry name" value="Mitofilin"/>
    <property type="match status" value="1"/>
</dbReference>
<dbReference type="GO" id="GO:0061617">
    <property type="term" value="C:MICOS complex"/>
    <property type="evidence" value="ECO:0007669"/>
    <property type="project" value="TreeGrafter"/>
</dbReference>
<evidence type="ECO:0000256" key="10">
    <source>
        <dbReference type="ARBA" id="ARBA00023136"/>
    </source>
</evidence>
<reference evidence="16" key="1">
    <citation type="journal article" date="2018" name="Nat. Microbiol.">
        <title>Leveraging single-cell genomics to expand the fungal tree of life.</title>
        <authorList>
            <person name="Ahrendt S.R."/>
            <person name="Quandt C.A."/>
            <person name="Ciobanu D."/>
            <person name="Clum A."/>
            <person name="Salamov A."/>
            <person name="Andreopoulos B."/>
            <person name="Cheng J.F."/>
            <person name="Woyke T."/>
            <person name="Pelin A."/>
            <person name="Henrissat B."/>
            <person name="Reynolds N.K."/>
            <person name="Benny G.L."/>
            <person name="Smith M.E."/>
            <person name="James T.Y."/>
            <person name="Grigoriev I.V."/>
        </authorList>
    </citation>
    <scope>NUCLEOTIDE SEQUENCE [LARGE SCALE GENOMIC DNA]</scope>
    <source>
        <strain evidence="16">Baker2002</strain>
    </source>
</reference>
<evidence type="ECO:0000256" key="3">
    <source>
        <dbReference type="ARBA" id="ARBA00018116"/>
    </source>
</evidence>
<comment type="similarity">
    <text evidence="2 12">Belongs to the MICOS complex subunit Mic60 family.</text>
</comment>
<evidence type="ECO:0000313" key="15">
    <source>
        <dbReference type="EMBL" id="RKP28940.1"/>
    </source>
</evidence>
<keyword evidence="6" id="KW-0809">Transit peptide</keyword>
<comment type="subcellular location">
    <subcellularLocation>
        <location evidence="1 12">Mitochondrion inner membrane</location>
        <topology evidence="1 12">Single-pass membrane protein</topology>
    </subcellularLocation>
</comment>
<dbReference type="GO" id="GO:0042407">
    <property type="term" value="P:cristae formation"/>
    <property type="evidence" value="ECO:0007669"/>
    <property type="project" value="TreeGrafter"/>
</dbReference>
<proteinExistence type="inferred from homology"/>
<evidence type="ECO:0000256" key="12">
    <source>
        <dbReference type="RuleBase" id="RU363000"/>
    </source>
</evidence>
<keyword evidence="4 12" id="KW-0812">Transmembrane</keyword>
<feature type="coiled-coil region" evidence="13">
    <location>
        <begin position="406"/>
        <end position="433"/>
    </location>
</feature>
<keyword evidence="7 12" id="KW-1133">Transmembrane helix</keyword>
<evidence type="ECO:0000313" key="16">
    <source>
        <dbReference type="Proteomes" id="UP000268321"/>
    </source>
</evidence>
<dbReference type="EMBL" id="ML004900">
    <property type="protein sequence ID" value="RKP28407.1"/>
    <property type="molecule type" value="Genomic_DNA"/>
</dbReference>
<evidence type="ECO:0000256" key="7">
    <source>
        <dbReference type="ARBA" id="ARBA00022989"/>
    </source>
</evidence>
<evidence type="ECO:0000256" key="13">
    <source>
        <dbReference type="SAM" id="Coils"/>
    </source>
</evidence>
<sequence>MIHAAGCKPVHASVPRIIRSLHVSLRNFNAPTTTPGSTVTAQLPPVVDKIVENDKEEAKPKKKFSLVGFLLKTFFASAVLYGGTMYAATKSEAVMDFVIDKQLPYYEEIIHLIENGTIEDLKGNWSAMTSSVENTKDKLGKLTNELEKKGENLYAKTKQRVHQTKSAITHTLPAEQLQKPVEIEPVHGTFEGLPLVAVNEKGAAFMDESLKKTIDSFNELINMIDARNIDAQKHTIMKKINENVSILAAKLDALNHSFNKELESKLKTSETKLLAAYTQKELDLTRNMLDQYRVEKAQLEKVYKEKLLKEVESTQKAISQAAVNATLMVRIEQTKRFEAMIMEKIDQERDGRLKNLEALNSRVQELEHFALSMENSLLASSSKSAVQQALANVKSLLFHANDKAPLQSFNSYLEKLESEANNTDDELLKVATAQLKQLLFNESNQSLLTTPQLLTAWEQLAPELRSASLLPPNAGLLGYVASLLFSKLLMRVKGVKPEGKDIESVIGRVELSLTHGDLDVAVEEVANLKGWTRRLADDWVKEGRKRLEAEFLFGVVDAEAKILSL</sequence>
<name>A0A4P9ZAW2_9ASCO</name>
<evidence type="ECO:0000256" key="6">
    <source>
        <dbReference type="ARBA" id="ARBA00022946"/>
    </source>
</evidence>
<gene>
    <name evidence="15" type="ORF">METBISCDRAFT_32027</name>
    <name evidence="14" type="ORF">METBISCDRAFT_32233</name>
</gene>
<evidence type="ECO:0000256" key="11">
    <source>
        <dbReference type="ARBA" id="ARBA00025571"/>
    </source>
</evidence>
<evidence type="ECO:0000313" key="14">
    <source>
        <dbReference type="EMBL" id="RKP28407.1"/>
    </source>
</evidence>
<comment type="function">
    <text evidence="11">Component of the MICOS complex, a large protein complex of the mitochondrial inner membrane that plays crucial roles in the maintenance of crista junctions, inner membrane architecture, and formation of contact sites to the outer membrane. Plays a role in keeping cristae membranes connected to the inner boundary membrane. Also promotes protein import via the mitochondrial intermembrane space assembly (MIA) pathway.</text>
</comment>
<keyword evidence="16" id="KW-1185">Reference proteome</keyword>
<reference evidence="15" key="2">
    <citation type="submission" date="2018-08" db="EMBL/GenBank/DDBJ databases">
        <title>Leveraging single-cell genomics to expand the Fungal Tree of Life.</title>
        <authorList>
            <consortium name="DOE Joint Genome Institute"/>
            <person name="Ahrendt S.R."/>
            <person name="Quandt C.A."/>
            <person name="Ciobanu D."/>
            <person name="Clum A."/>
            <person name="Salamov A."/>
            <person name="Andreopoulos B."/>
            <person name="Cheng J.-F."/>
            <person name="Woyke T."/>
            <person name="Pelin A."/>
            <person name="Henrissat B."/>
            <person name="Reynolds N."/>
            <person name="Benny G.L."/>
            <person name="Smith M.E."/>
            <person name="James T.Y."/>
            <person name="Grigoriev I.V."/>
        </authorList>
    </citation>
    <scope>NUCLEOTIDE SEQUENCE</scope>
    <source>
        <strain evidence="15">Baker2002</strain>
    </source>
</reference>
<evidence type="ECO:0000256" key="4">
    <source>
        <dbReference type="ARBA" id="ARBA00022692"/>
    </source>
</evidence>
<keyword evidence="5 12" id="KW-0999">Mitochondrion inner membrane</keyword>
<dbReference type="InterPro" id="IPR019133">
    <property type="entry name" value="MIC60"/>
</dbReference>
<keyword evidence="10 12" id="KW-0472">Membrane</keyword>
<dbReference type="AlphaFoldDB" id="A0A4P9ZAW2"/>
<evidence type="ECO:0000256" key="2">
    <source>
        <dbReference type="ARBA" id="ARBA00010877"/>
    </source>
</evidence>
<keyword evidence="9 12" id="KW-0496">Mitochondrion</keyword>
<organism evidence="15 16">
    <name type="scientific">Metschnikowia bicuspidata</name>
    <dbReference type="NCBI Taxonomy" id="27322"/>
    <lineage>
        <taxon>Eukaryota</taxon>
        <taxon>Fungi</taxon>
        <taxon>Dikarya</taxon>
        <taxon>Ascomycota</taxon>
        <taxon>Saccharomycotina</taxon>
        <taxon>Pichiomycetes</taxon>
        <taxon>Metschnikowiaceae</taxon>
        <taxon>Metschnikowia</taxon>
    </lineage>
</organism>
<evidence type="ECO:0000256" key="1">
    <source>
        <dbReference type="ARBA" id="ARBA00004434"/>
    </source>
</evidence>